<reference evidence="4" key="1">
    <citation type="submission" date="2017-02" db="UniProtKB">
        <authorList>
            <consortium name="WormBaseParasite"/>
        </authorList>
    </citation>
    <scope>IDENTIFICATION</scope>
</reference>
<dbReference type="AlphaFoldDB" id="A0A0M3K9U8"/>
<evidence type="ECO:0000313" key="2">
    <source>
        <dbReference type="EMBL" id="VDK59611.1"/>
    </source>
</evidence>
<accession>A0A0M3K9U8</accession>
<feature type="compositionally biased region" description="Polar residues" evidence="1">
    <location>
        <begin position="1"/>
        <end position="18"/>
    </location>
</feature>
<evidence type="ECO:0000313" key="4">
    <source>
        <dbReference type="WBParaSite" id="ASIM_0001774301-mRNA-1"/>
    </source>
</evidence>
<evidence type="ECO:0000313" key="3">
    <source>
        <dbReference type="Proteomes" id="UP000267096"/>
    </source>
</evidence>
<protein>
    <submittedName>
        <fullName evidence="2 4">Uncharacterized protein</fullName>
    </submittedName>
</protein>
<sequence>MPVQNEASASIPSRPLTNDSHDDKLESDSNASSVSEQSSVSFQVFVIGCQKYGSNGLPERQLTPIKDL</sequence>
<proteinExistence type="predicted"/>
<dbReference type="WBParaSite" id="ASIM_0001774301-mRNA-1">
    <property type="protein sequence ID" value="ASIM_0001774301-mRNA-1"/>
    <property type="gene ID" value="ASIM_0001774301"/>
</dbReference>
<feature type="compositionally biased region" description="Low complexity" evidence="1">
    <location>
        <begin position="28"/>
        <end position="38"/>
    </location>
</feature>
<evidence type="ECO:0000256" key="1">
    <source>
        <dbReference type="SAM" id="MobiDB-lite"/>
    </source>
</evidence>
<reference evidence="2 3" key="2">
    <citation type="submission" date="2018-11" db="EMBL/GenBank/DDBJ databases">
        <authorList>
            <consortium name="Pathogen Informatics"/>
        </authorList>
    </citation>
    <scope>NUCLEOTIDE SEQUENCE [LARGE SCALE GENOMIC DNA]</scope>
</reference>
<name>A0A0M3K9U8_ANISI</name>
<dbReference type="Proteomes" id="UP000267096">
    <property type="component" value="Unassembled WGS sequence"/>
</dbReference>
<gene>
    <name evidence="2" type="ORF">ASIM_LOCUS17146</name>
</gene>
<feature type="region of interest" description="Disordered" evidence="1">
    <location>
        <begin position="1"/>
        <end position="38"/>
    </location>
</feature>
<keyword evidence="3" id="KW-1185">Reference proteome</keyword>
<organism evidence="4">
    <name type="scientific">Anisakis simplex</name>
    <name type="common">Herring worm</name>
    <dbReference type="NCBI Taxonomy" id="6269"/>
    <lineage>
        <taxon>Eukaryota</taxon>
        <taxon>Metazoa</taxon>
        <taxon>Ecdysozoa</taxon>
        <taxon>Nematoda</taxon>
        <taxon>Chromadorea</taxon>
        <taxon>Rhabditida</taxon>
        <taxon>Spirurina</taxon>
        <taxon>Ascaridomorpha</taxon>
        <taxon>Ascaridoidea</taxon>
        <taxon>Anisakidae</taxon>
        <taxon>Anisakis</taxon>
        <taxon>Anisakis simplex complex</taxon>
    </lineage>
</organism>
<dbReference type="EMBL" id="UYRR01033788">
    <property type="protein sequence ID" value="VDK59611.1"/>
    <property type="molecule type" value="Genomic_DNA"/>
</dbReference>